<dbReference type="InterPro" id="IPR000307">
    <property type="entry name" value="Ribosomal_bS16"/>
</dbReference>
<keyword evidence="3 10" id="KW-0689">Ribosomal protein</keyword>
<keyword evidence="4" id="KW-0496">Mitochondrion</keyword>
<evidence type="ECO:0000256" key="2">
    <source>
        <dbReference type="ARBA" id="ARBA00006668"/>
    </source>
</evidence>
<dbReference type="Pfam" id="PF00886">
    <property type="entry name" value="Ribosomal_S16"/>
    <property type="match status" value="1"/>
</dbReference>
<dbReference type="FunFam" id="3.30.1320.10:FF:000004">
    <property type="entry name" value="28S ribosomal protein S16, mitochondrial"/>
    <property type="match status" value="1"/>
</dbReference>
<keyword evidence="9" id="KW-1185">Reference proteome</keyword>
<evidence type="ECO:0000313" key="12">
    <source>
        <dbReference type="RefSeq" id="XP_036356251.1"/>
    </source>
</evidence>
<dbReference type="GO" id="GO:0032543">
    <property type="term" value="P:mitochondrial translation"/>
    <property type="evidence" value="ECO:0007669"/>
    <property type="project" value="TreeGrafter"/>
</dbReference>
<dbReference type="Proteomes" id="UP000515154">
    <property type="component" value="Linkage group LG2"/>
</dbReference>
<evidence type="ECO:0000256" key="7">
    <source>
        <dbReference type="ARBA" id="ARBA00035438"/>
    </source>
</evidence>
<evidence type="ECO:0000313" key="10">
    <source>
        <dbReference type="RefSeq" id="XP_029658217.1"/>
    </source>
</evidence>
<reference evidence="10 11" key="1">
    <citation type="submission" date="2025-08" db="UniProtKB">
        <authorList>
            <consortium name="RefSeq"/>
        </authorList>
    </citation>
    <scope>IDENTIFICATION</scope>
</reference>
<proteinExistence type="inferred from homology"/>
<evidence type="ECO:0000313" key="9">
    <source>
        <dbReference type="Proteomes" id="UP000515154"/>
    </source>
</evidence>
<name>A0A6P7UA29_9MOLL</name>
<keyword evidence="5" id="KW-0687">Ribonucleoprotein</keyword>
<evidence type="ECO:0000256" key="6">
    <source>
        <dbReference type="ARBA" id="ARBA00035263"/>
    </source>
</evidence>
<dbReference type="InterPro" id="IPR023803">
    <property type="entry name" value="Ribosomal_bS16_dom_sf"/>
</dbReference>
<organism evidence="9 10">
    <name type="scientific">Octopus sinensis</name>
    <name type="common">East Asian common octopus</name>
    <dbReference type="NCBI Taxonomy" id="2607531"/>
    <lineage>
        <taxon>Eukaryota</taxon>
        <taxon>Metazoa</taxon>
        <taxon>Spiralia</taxon>
        <taxon>Lophotrochozoa</taxon>
        <taxon>Mollusca</taxon>
        <taxon>Cephalopoda</taxon>
        <taxon>Coleoidea</taxon>
        <taxon>Octopodiformes</taxon>
        <taxon>Octopoda</taxon>
        <taxon>Incirrata</taxon>
        <taxon>Octopodidae</taxon>
        <taxon>Octopus</taxon>
    </lineage>
</organism>
<evidence type="ECO:0000313" key="11">
    <source>
        <dbReference type="RefSeq" id="XP_036356250.1"/>
    </source>
</evidence>
<dbReference type="PANTHER" id="PTHR12919:SF20">
    <property type="entry name" value="SMALL RIBOSOMAL SUBUNIT PROTEIN BS16M"/>
    <property type="match status" value="1"/>
</dbReference>
<evidence type="ECO:0000256" key="5">
    <source>
        <dbReference type="ARBA" id="ARBA00023274"/>
    </source>
</evidence>
<feature type="compositionally biased region" description="Basic and acidic residues" evidence="8">
    <location>
        <begin position="111"/>
        <end position="125"/>
    </location>
</feature>
<dbReference type="GO" id="GO:0005743">
    <property type="term" value="C:mitochondrial inner membrane"/>
    <property type="evidence" value="ECO:0007669"/>
    <property type="project" value="UniProtKB-ARBA"/>
</dbReference>
<dbReference type="NCBIfam" id="TIGR00002">
    <property type="entry name" value="S16"/>
    <property type="match status" value="1"/>
</dbReference>
<comment type="subcellular location">
    <subcellularLocation>
        <location evidence="1">Mitochondrion</location>
    </subcellularLocation>
</comment>
<dbReference type="RefSeq" id="XP_029658217.1">
    <property type="nucleotide sequence ID" value="XM_029802357.2"/>
</dbReference>
<dbReference type="GO" id="GO:0005763">
    <property type="term" value="C:mitochondrial small ribosomal subunit"/>
    <property type="evidence" value="ECO:0007669"/>
    <property type="project" value="TreeGrafter"/>
</dbReference>
<dbReference type="Gene3D" id="3.30.1320.10">
    <property type="match status" value="1"/>
</dbReference>
<evidence type="ECO:0000256" key="1">
    <source>
        <dbReference type="ARBA" id="ARBA00004173"/>
    </source>
</evidence>
<gene>
    <name evidence="10 11 12" type="primary">LOC115232474</name>
</gene>
<dbReference type="SUPFAM" id="SSF54565">
    <property type="entry name" value="Ribosomal protein S16"/>
    <property type="match status" value="1"/>
</dbReference>
<evidence type="ECO:0000256" key="3">
    <source>
        <dbReference type="ARBA" id="ARBA00022980"/>
    </source>
</evidence>
<evidence type="ECO:0000256" key="4">
    <source>
        <dbReference type="ARBA" id="ARBA00023128"/>
    </source>
</evidence>
<evidence type="ECO:0000256" key="8">
    <source>
        <dbReference type="SAM" id="MobiDB-lite"/>
    </source>
</evidence>
<sequence length="131" mass="14617">MGQLSGVRRLTRNPLMIRFAYFGCRNRPFFHIVVIPQRKPRNATCIEQIGTYDPTVNKFGESLVAVNFSRLKYYVGAGAQFSKPVAELLGLSGFLPIHPRSVISAASRRKKEQEEAEKNASKDSAESEPSS</sequence>
<protein>
    <recommendedName>
        <fullName evidence="6">Small ribosomal subunit protein bS16m</fullName>
    </recommendedName>
    <alternativeName>
        <fullName evidence="7">28S ribosomal protein S16, mitochondrial</fullName>
    </alternativeName>
</protein>
<accession>A0A6P7UA29</accession>
<dbReference type="HAMAP" id="MF_00385">
    <property type="entry name" value="Ribosomal_bS16"/>
    <property type="match status" value="1"/>
</dbReference>
<feature type="region of interest" description="Disordered" evidence="8">
    <location>
        <begin position="105"/>
        <end position="131"/>
    </location>
</feature>
<dbReference type="KEGG" id="osn:115232474"/>
<comment type="similarity">
    <text evidence="2">Belongs to the bacterial ribosomal protein bS16 family.</text>
</comment>
<dbReference type="AlphaFoldDB" id="A0A6P7UA29"/>
<dbReference type="RefSeq" id="XP_036356251.1">
    <property type="nucleotide sequence ID" value="XM_036500358.1"/>
</dbReference>
<dbReference type="GO" id="GO:0003735">
    <property type="term" value="F:structural constituent of ribosome"/>
    <property type="evidence" value="ECO:0007669"/>
    <property type="project" value="InterPro"/>
</dbReference>
<dbReference type="PANTHER" id="PTHR12919">
    <property type="entry name" value="30S RIBOSOMAL PROTEIN S16"/>
    <property type="match status" value="1"/>
</dbReference>
<dbReference type="RefSeq" id="XP_036356250.1">
    <property type="nucleotide sequence ID" value="XM_036500357.1"/>
</dbReference>